<name>A0AAE1D563_9GAST</name>
<dbReference type="AlphaFoldDB" id="A0AAE1D563"/>
<reference evidence="1" key="1">
    <citation type="journal article" date="2023" name="G3 (Bethesda)">
        <title>A reference genome for the long-term kleptoplast-retaining sea slug Elysia crispata morphotype clarki.</title>
        <authorList>
            <person name="Eastman K.E."/>
            <person name="Pendleton A.L."/>
            <person name="Shaikh M.A."/>
            <person name="Suttiyut T."/>
            <person name="Ogas R."/>
            <person name="Tomko P."/>
            <person name="Gavelis G."/>
            <person name="Widhalm J.R."/>
            <person name="Wisecaver J.H."/>
        </authorList>
    </citation>
    <scope>NUCLEOTIDE SEQUENCE</scope>
    <source>
        <strain evidence="1">ECLA1</strain>
    </source>
</reference>
<keyword evidence="2" id="KW-1185">Reference proteome</keyword>
<accession>A0AAE1D563</accession>
<evidence type="ECO:0000313" key="1">
    <source>
        <dbReference type="EMBL" id="KAK3757727.1"/>
    </source>
</evidence>
<evidence type="ECO:0000313" key="2">
    <source>
        <dbReference type="Proteomes" id="UP001283361"/>
    </source>
</evidence>
<sequence length="80" mass="8781">MAPILIVGEPSHFKYQAHYRKNYCCSSCLFSPASGFNNVVLGKSYVAMATDQAQDADCRTCPTAITRLKVAPFTLQGFTQ</sequence>
<organism evidence="1 2">
    <name type="scientific">Elysia crispata</name>
    <name type="common">lettuce slug</name>
    <dbReference type="NCBI Taxonomy" id="231223"/>
    <lineage>
        <taxon>Eukaryota</taxon>
        <taxon>Metazoa</taxon>
        <taxon>Spiralia</taxon>
        <taxon>Lophotrochozoa</taxon>
        <taxon>Mollusca</taxon>
        <taxon>Gastropoda</taxon>
        <taxon>Heterobranchia</taxon>
        <taxon>Euthyneura</taxon>
        <taxon>Panpulmonata</taxon>
        <taxon>Sacoglossa</taxon>
        <taxon>Placobranchoidea</taxon>
        <taxon>Plakobranchidae</taxon>
        <taxon>Elysia</taxon>
    </lineage>
</organism>
<comment type="caution">
    <text evidence="1">The sequence shown here is derived from an EMBL/GenBank/DDBJ whole genome shotgun (WGS) entry which is preliminary data.</text>
</comment>
<gene>
    <name evidence="1" type="ORF">RRG08_010885</name>
</gene>
<proteinExistence type="predicted"/>
<dbReference type="EMBL" id="JAWDGP010005337">
    <property type="protein sequence ID" value="KAK3757727.1"/>
    <property type="molecule type" value="Genomic_DNA"/>
</dbReference>
<dbReference type="Proteomes" id="UP001283361">
    <property type="component" value="Unassembled WGS sequence"/>
</dbReference>
<protein>
    <submittedName>
        <fullName evidence="1">Uncharacterized protein</fullName>
    </submittedName>
</protein>